<dbReference type="Proteomes" id="UP000299102">
    <property type="component" value="Unassembled WGS sequence"/>
</dbReference>
<name>A0A4C1ZTX4_EUMVA</name>
<dbReference type="AlphaFoldDB" id="A0A4C1ZTX4"/>
<protein>
    <submittedName>
        <fullName evidence="1">Uncharacterized protein</fullName>
    </submittedName>
</protein>
<organism evidence="1 2">
    <name type="scientific">Eumeta variegata</name>
    <name type="common">Bagworm moth</name>
    <name type="synonym">Eumeta japonica</name>
    <dbReference type="NCBI Taxonomy" id="151549"/>
    <lineage>
        <taxon>Eukaryota</taxon>
        <taxon>Metazoa</taxon>
        <taxon>Ecdysozoa</taxon>
        <taxon>Arthropoda</taxon>
        <taxon>Hexapoda</taxon>
        <taxon>Insecta</taxon>
        <taxon>Pterygota</taxon>
        <taxon>Neoptera</taxon>
        <taxon>Endopterygota</taxon>
        <taxon>Lepidoptera</taxon>
        <taxon>Glossata</taxon>
        <taxon>Ditrysia</taxon>
        <taxon>Tineoidea</taxon>
        <taxon>Psychidae</taxon>
        <taxon>Oiketicinae</taxon>
        <taxon>Eumeta</taxon>
    </lineage>
</organism>
<dbReference type="EMBL" id="BGZK01002170">
    <property type="protein sequence ID" value="GBP91440.1"/>
    <property type="molecule type" value="Genomic_DNA"/>
</dbReference>
<comment type="caution">
    <text evidence="1">The sequence shown here is derived from an EMBL/GenBank/DDBJ whole genome shotgun (WGS) entry which is preliminary data.</text>
</comment>
<sequence length="120" mass="13252">MRHHKRREHKFSACVFNAPQTACSAAADADCCGTTLNEDDRKRRIPAARGGLAGNKNSPRFSFSAARSARWAAKETRGEPAPAASPRPRRYCARQGAVFGFVSFFDRFDSNLADFLQNSI</sequence>
<proteinExistence type="predicted"/>
<reference evidence="1 2" key="1">
    <citation type="journal article" date="2019" name="Commun. Biol.">
        <title>The bagworm genome reveals a unique fibroin gene that provides high tensile strength.</title>
        <authorList>
            <person name="Kono N."/>
            <person name="Nakamura H."/>
            <person name="Ohtoshi R."/>
            <person name="Tomita M."/>
            <person name="Numata K."/>
            <person name="Arakawa K."/>
        </authorList>
    </citation>
    <scope>NUCLEOTIDE SEQUENCE [LARGE SCALE GENOMIC DNA]</scope>
</reference>
<accession>A0A4C1ZTX4</accession>
<evidence type="ECO:0000313" key="2">
    <source>
        <dbReference type="Proteomes" id="UP000299102"/>
    </source>
</evidence>
<keyword evidence="2" id="KW-1185">Reference proteome</keyword>
<gene>
    <name evidence="1" type="ORF">EVAR_56559_1</name>
</gene>
<evidence type="ECO:0000313" key="1">
    <source>
        <dbReference type="EMBL" id="GBP91440.1"/>
    </source>
</evidence>